<evidence type="ECO:0000256" key="1">
    <source>
        <dbReference type="ARBA" id="ARBA00022448"/>
    </source>
</evidence>
<dbReference type="GeneID" id="11594816"/>
<keyword evidence="2" id="KW-0547">Nucleotide-binding</keyword>
<dbReference type="SMART" id="SM00382">
    <property type="entry name" value="AAA"/>
    <property type="match status" value="1"/>
</dbReference>
<dbReference type="GO" id="GO:0005524">
    <property type="term" value="F:ATP binding"/>
    <property type="evidence" value="ECO:0007669"/>
    <property type="project" value="UniProtKB-KW"/>
</dbReference>
<evidence type="ECO:0000256" key="2">
    <source>
        <dbReference type="ARBA" id="ARBA00022741"/>
    </source>
</evidence>
<dbReference type="InterPro" id="IPR017911">
    <property type="entry name" value="MacB-like_ATP-bd"/>
</dbReference>
<keyword evidence="6" id="KW-1185">Reference proteome</keyword>
<feature type="domain" description="ABC transporter" evidence="4">
    <location>
        <begin position="3"/>
        <end position="242"/>
    </location>
</feature>
<dbReference type="InterPro" id="IPR027417">
    <property type="entry name" value="P-loop_NTPase"/>
</dbReference>
<keyword evidence="1" id="KW-0813">Transport</keyword>
<dbReference type="AlphaFoldDB" id="G7VH99"/>
<dbReference type="RefSeq" id="WP_014287830.1">
    <property type="nucleotide sequence ID" value="NC_016645.1"/>
</dbReference>
<dbReference type="PANTHER" id="PTHR24220:SF86">
    <property type="entry name" value="ABC TRANSPORTER ABCH.1"/>
    <property type="match status" value="1"/>
</dbReference>
<dbReference type="CDD" id="cd03255">
    <property type="entry name" value="ABC_MJ0796_LolCDE_FtsE"/>
    <property type="match status" value="1"/>
</dbReference>
<protein>
    <submittedName>
        <fullName evidence="5">ABC transporter ATP-binding protein, putative</fullName>
    </submittedName>
</protein>
<sequence length="254" mass="27541">MAVELRNVTKIYGNGVARTVALDNVSLSISAGESVVLMGPSGSGKTTLLNIVAALDRPTSGEVYIMGVDVTRLPEGKLERFRLRNIGYLFQSYNLIPYLTAEQNVALPLIALGIRKELALLRARALLEFVGLEKAAGLYPHQMSGGMQQRAAIARALAANPPLIVLDEPTSNIDLENAAGVLALITAVNKIFKATVFIATHDPDVARVATRIVYMRGGKAYEAAEPPRREFKLDMGRAAEIYEKLRLIDELIGL</sequence>
<dbReference type="InterPro" id="IPR003593">
    <property type="entry name" value="AAA+_ATPase"/>
</dbReference>
<organism evidence="5 6">
    <name type="scientific">Pyrobaculum ferrireducens</name>
    <dbReference type="NCBI Taxonomy" id="1104324"/>
    <lineage>
        <taxon>Archaea</taxon>
        <taxon>Thermoproteota</taxon>
        <taxon>Thermoprotei</taxon>
        <taxon>Thermoproteales</taxon>
        <taxon>Thermoproteaceae</taxon>
        <taxon>Pyrobaculum</taxon>
    </lineage>
</organism>
<dbReference type="STRING" id="1104324.P186_0550"/>
<dbReference type="HOGENOM" id="CLU_000604_1_22_2"/>
<dbReference type="PANTHER" id="PTHR24220">
    <property type="entry name" value="IMPORT ATP-BINDING PROTEIN"/>
    <property type="match status" value="1"/>
</dbReference>
<dbReference type="PROSITE" id="PS00211">
    <property type="entry name" value="ABC_TRANSPORTER_1"/>
    <property type="match status" value="1"/>
</dbReference>
<dbReference type="Pfam" id="PF00005">
    <property type="entry name" value="ABC_tran"/>
    <property type="match status" value="1"/>
</dbReference>
<dbReference type="OrthoDB" id="44250at2157"/>
<name>G7VH99_9CREN</name>
<dbReference type="InterPro" id="IPR003439">
    <property type="entry name" value="ABC_transporter-like_ATP-bd"/>
</dbReference>
<dbReference type="KEGG" id="pyr:P186_0550"/>
<gene>
    <name evidence="5" type="ORF">P186_0550</name>
</gene>
<dbReference type="eggNOG" id="arCOG00922">
    <property type="taxonomic scope" value="Archaea"/>
</dbReference>
<keyword evidence="3 5" id="KW-0067">ATP-binding</keyword>
<evidence type="ECO:0000313" key="6">
    <source>
        <dbReference type="Proteomes" id="UP000005867"/>
    </source>
</evidence>
<dbReference type="GO" id="GO:0016887">
    <property type="term" value="F:ATP hydrolysis activity"/>
    <property type="evidence" value="ECO:0007669"/>
    <property type="project" value="InterPro"/>
</dbReference>
<dbReference type="InterPro" id="IPR015854">
    <property type="entry name" value="ABC_transpr_LolD-like"/>
</dbReference>
<dbReference type="InterPro" id="IPR017871">
    <property type="entry name" value="ABC_transporter-like_CS"/>
</dbReference>
<dbReference type="SUPFAM" id="SSF52540">
    <property type="entry name" value="P-loop containing nucleoside triphosphate hydrolases"/>
    <property type="match status" value="1"/>
</dbReference>
<dbReference type="GO" id="GO:0098796">
    <property type="term" value="C:membrane protein complex"/>
    <property type="evidence" value="ECO:0007669"/>
    <property type="project" value="UniProtKB-ARBA"/>
</dbReference>
<dbReference type="GO" id="GO:0005886">
    <property type="term" value="C:plasma membrane"/>
    <property type="evidence" value="ECO:0007669"/>
    <property type="project" value="TreeGrafter"/>
</dbReference>
<dbReference type="GO" id="GO:0022857">
    <property type="term" value="F:transmembrane transporter activity"/>
    <property type="evidence" value="ECO:0007669"/>
    <property type="project" value="UniProtKB-ARBA"/>
</dbReference>
<dbReference type="Gene3D" id="3.40.50.300">
    <property type="entry name" value="P-loop containing nucleotide triphosphate hydrolases"/>
    <property type="match status" value="1"/>
</dbReference>
<proteinExistence type="predicted"/>
<evidence type="ECO:0000259" key="4">
    <source>
        <dbReference type="PROSITE" id="PS50893"/>
    </source>
</evidence>
<evidence type="ECO:0000256" key="3">
    <source>
        <dbReference type="ARBA" id="ARBA00022840"/>
    </source>
</evidence>
<dbReference type="Proteomes" id="UP000005867">
    <property type="component" value="Chromosome"/>
</dbReference>
<dbReference type="PROSITE" id="PS50893">
    <property type="entry name" value="ABC_TRANSPORTER_2"/>
    <property type="match status" value="1"/>
</dbReference>
<dbReference type="FunFam" id="3.40.50.300:FF:000032">
    <property type="entry name" value="Export ABC transporter ATP-binding protein"/>
    <property type="match status" value="1"/>
</dbReference>
<accession>G7VH99</accession>
<dbReference type="EMBL" id="CP003098">
    <property type="protein sequence ID" value="AET32002.1"/>
    <property type="molecule type" value="Genomic_DNA"/>
</dbReference>
<reference evidence="5 6" key="1">
    <citation type="journal article" date="2012" name="J. Bacteriol.">
        <title>Complete genome sequence of strain 1860, a crenarchaeon of the genus pyrobaculum able to grow with various electron acceptors.</title>
        <authorList>
            <person name="Mardanov A.V."/>
            <person name="Gumerov V.M."/>
            <person name="Slobodkina G.B."/>
            <person name="Beletsky A.V."/>
            <person name="Bonch-Osmolovskaya E.A."/>
            <person name="Ravin N.V."/>
            <person name="Skryabin K.G."/>
        </authorList>
    </citation>
    <scope>NUCLEOTIDE SEQUENCE [LARGE SCALE GENOMIC DNA]</scope>
    <source>
        <strain evidence="5 6">1860</strain>
    </source>
</reference>
<dbReference type="BioCyc" id="PSP1104324:GJSN-540-MONOMER"/>
<evidence type="ECO:0000313" key="5">
    <source>
        <dbReference type="EMBL" id="AET32002.1"/>
    </source>
</evidence>